<dbReference type="Pfam" id="PF04972">
    <property type="entry name" value="BON"/>
    <property type="match status" value="2"/>
</dbReference>
<dbReference type="PANTHER" id="PTHR34606:SF15">
    <property type="entry name" value="BON DOMAIN-CONTAINING PROTEIN"/>
    <property type="match status" value="1"/>
</dbReference>
<gene>
    <name evidence="4" type="ORF">EV672_10994</name>
</gene>
<feature type="chain" id="PRO_5020759292" evidence="2">
    <location>
        <begin position="32"/>
        <end position="223"/>
    </location>
</feature>
<dbReference type="PROSITE" id="PS50914">
    <property type="entry name" value="BON"/>
    <property type="match status" value="2"/>
</dbReference>
<feature type="domain" description="BON" evidence="3">
    <location>
        <begin position="51"/>
        <end position="123"/>
    </location>
</feature>
<feature type="signal peptide" evidence="2">
    <location>
        <begin position="1"/>
        <end position="31"/>
    </location>
</feature>
<name>A0A4R6R5P6_9BURK</name>
<feature type="domain" description="BON" evidence="3">
    <location>
        <begin position="132"/>
        <end position="199"/>
    </location>
</feature>
<organism evidence="4 5">
    <name type="scientific">Aquabacterium commune</name>
    <dbReference type="NCBI Taxonomy" id="70586"/>
    <lineage>
        <taxon>Bacteria</taxon>
        <taxon>Pseudomonadati</taxon>
        <taxon>Pseudomonadota</taxon>
        <taxon>Betaproteobacteria</taxon>
        <taxon>Burkholderiales</taxon>
        <taxon>Aquabacterium</taxon>
    </lineage>
</organism>
<dbReference type="RefSeq" id="WP_133610620.1">
    <property type="nucleotide sequence ID" value="NZ_SNXW01000009.1"/>
</dbReference>
<dbReference type="InterPro" id="IPR014004">
    <property type="entry name" value="Transpt-assoc_nodulatn_dom_bac"/>
</dbReference>
<feature type="region of interest" description="Disordered" evidence="1">
    <location>
        <begin position="204"/>
        <end position="223"/>
    </location>
</feature>
<evidence type="ECO:0000259" key="3">
    <source>
        <dbReference type="PROSITE" id="PS50914"/>
    </source>
</evidence>
<evidence type="ECO:0000256" key="2">
    <source>
        <dbReference type="SAM" id="SignalP"/>
    </source>
</evidence>
<dbReference type="AlphaFoldDB" id="A0A4R6R5P6"/>
<evidence type="ECO:0000313" key="4">
    <source>
        <dbReference type="EMBL" id="TDP81054.1"/>
    </source>
</evidence>
<evidence type="ECO:0000256" key="1">
    <source>
        <dbReference type="SAM" id="MobiDB-lite"/>
    </source>
</evidence>
<sequence length="223" mass="23489">MTPLRTTPHTPALRTRLVCALLAAASLSACAPLLLGTAVGGALVASDRRTSGAQVEDKAIELKTSNRLGDAFGGRAHINVNAYNRMVLLTGEVPAEPDRLTAEQIAARVENAGTVVNQLVVATNSTLGSRSNDVLLASKVRATLVDARDVISSAFDIVVERGEVYLMGIVSEREANRAAELTASIDGVKKVVKVFQIISEDELAKRQPKPVSSEPANAPASPR</sequence>
<dbReference type="EMBL" id="SNXW01000009">
    <property type="protein sequence ID" value="TDP81054.1"/>
    <property type="molecule type" value="Genomic_DNA"/>
</dbReference>
<dbReference type="Proteomes" id="UP000294593">
    <property type="component" value="Unassembled WGS sequence"/>
</dbReference>
<dbReference type="SMART" id="SM00749">
    <property type="entry name" value="BON"/>
    <property type="match status" value="2"/>
</dbReference>
<dbReference type="InterPro" id="IPR007055">
    <property type="entry name" value="BON_dom"/>
</dbReference>
<dbReference type="PROSITE" id="PS51257">
    <property type="entry name" value="PROKAR_LIPOPROTEIN"/>
    <property type="match status" value="1"/>
</dbReference>
<keyword evidence="2" id="KW-0732">Signal</keyword>
<dbReference type="InterPro" id="IPR051686">
    <property type="entry name" value="Lipoprotein_DolP"/>
</dbReference>
<comment type="caution">
    <text evidence="4">The sequence shown here is derived from an EMBL/GenBank/DDBJ whole genome shotgun (WGS) entry which is preliminary data.</text>
</comment>
<dbReference type="PANTHER" id="PTHR34606">
    <property type="entry name" value="BON DOMAIN-CONTAINING PROTEIN"/>
    <property type="match status" value="1"/>
</dbReference>
<dbReference type="Gene3D" id="3.40.1520.20">
    <property type="match status" value="1"/>
</dbReference>
<dbReference type="OrthoDB" id="5294487at2"/>
<proteinExistence type="predicted"/>
<protein>
    <submittedName>
        <fullName evidence="4">Osmotically-inducible protein OsmY</fullName>
    </submittedName>
</protein>
<accession>A0A4R6R5P6</accession>
<evidence type="ECO:0000313" key="5">
    <source>
        <dbReference type="Proteomes" id="UP000294593"/>
    </source>
</evidence>
<keyword evidence="5" id="KW-1185">Reference proteome</keyword>
<reference evidence="4 5" key="1">
    <citation type="submission" date="2019-03" db="EMBL/GenBank/DDBJ databases">
        <title>Genomic Encyclopedia of Type Strains, Phase IV (KMG-IV): sequencing the most valuable type-strain genomes for metagenomic binning, comparative biology and taxonomic classification.</title>
        <authorList>
            <person name="Goeker M."/>
        </authorList>
    </citation>
    <scope>NUCLEOTIDE SEQUENCE [LARGE SCALE GENOMIC DNA]</scope>
    <source>
        <strain evidence="4 5">DSM 11901</strain>
    </source>
</reference>